<feature type="domain" description="DUF6589" evidence="2">
    <location>
        <begin position="557"/>
        <end position="806"/>
    </location>
</feature>
<name>A0ABQ8KP82_9APHY</name>
<evidence type="ECO:0000256" key="1">
    <source>
        <dbReference type="SAM" id="MobiDB-lite"/>
    </source>
</evidence>
<evidence type="ECO:0000313" key="4">
    <source>
        <dbReference type="Proteomes" id="UP000814176"/>
    </source>
</evidence>
<dbReference type="RefSeq" id="XP_047781887.1">
    <property type="nucleotide sequence ID" value="XM_047921494.1"/>
</dbReference>
<evidence type="ECO:0000313" key="3">
    <source>
        <dbReference type="EMBL" id="KAH9840237.1"/>
    </source>
</evidence>
<proteinExistence type="predicted"/>
<sequence length="904" mass="100748">MPLSYPTHFARNAGLQTLPDYSDEPEAMSLVAPSSSPPFGVLDIKELPPGLFGMLPDFSDDDEEDLNYIPSHNLPTQRRSEEEKVFAVLKFMWENLSRFSLISFLVALLSSSSGGIKNYVNTWKGNGGIPELLDLLWAMSGVRDEDICDWITERAAKICACKAGWLTDRASDGPHRAYAEGLHIPATTVSVAWLKSFRLADLTAVYVKTMPRSREIMKAIINKDTTGCTLAMLMLLNLRSQKTNIHQVINSMILWDNHAPKCFIQLLNRLGVAASYDHLCTSILALSANSLCITRKIANNPLNMVMLPYDNFNWVSGVWETSVLHGALQHDQVSAMLINLTIPDGSPTARQLTSVERFDASHGAHHQLLAQKALQDIIPSAADHRTLRDAAVSHVMTILADKVESFAEFHTLVPTFVDLNAIPVRKTDRHYLPTFDQEQGLTHGNMAVLKHYFLDVLEIPKATFKNTILYINSVKSFNSKAKTPAASKTAAGSSKDAANAESGPSRPSRSKSGAKKAQESSGEQTSSSEREVDELGNECYYIYHPLYYYTSDARFFLMTNLWGRSNRDAISLQTLRDLLPNRGEVNIHKFNFYAWLRFLDCVLQAFVISAAVSTLRLKDSKELSSQKLNGDRFHGLCEAVVIMLSPNRLEADGLKTVHGNTIAGHAVLTMFDLMTLREMCHAIKHGHPTRILRILRFWTPMYYAGRSYNYAHECMELLHNLLHDWPDDTAKVLLAGMLVNTTGKPDGFLEADLDVKHLNLRIKSHAHGTNTTPEMLCKVTPSLGHVRDLTDRIYQETGVRNVNEHHAKVQQHTDVQLLVNHLSASHALSFPLNRISEHAVTNLFQSGLHQLAGPHGGHAKHLLRHHLCLCTQHGDQKSGDTHAPGVSAEILDIKDELVNAEDEL</sequence>
<dbReference type="Pfam" id="PF20231">
    <property type="entry name" value="DUF6589"/>
    <property type="match status" value="2"/>
</dbReference>
<keyword evidence="4" id="KW-1185">Reference proteome</keyword>
<feature type="compositionally biased region" description="Low complexity" evidence="1">
    <location>
        <begin position="485"/>
        <end position="507"/>
    </location>
</feature>
<feature type="region of interest" description="Disordered" evidence="1">
    <location>
        <begin position="485"/>
        <end position="531"/>
    </location>
</feature>
<dbReference type="EMBL" id="JADCUA010000005">
    <property type="protein sequence ID" value="KAH9840237.1"/>
    <property type="molecule type" value="Genomic_DNA"/>
</dbReference>
<evidence type="ECO:0000259" key="2">
    <source>
        <dbReference type="Pfam" id="PF20231"/>
    </source>
</evidence>
<dbReference type="InterPro" id="IPR046496">
    <property type="entry name" value="DUF6589"/>
</dbReference>
<protein>
    <recommendedName>
        <fullName evidence="2">DUF6589 domain-containing protein</fullName>
    </recommendedName>
</protein>
<gene>
    <name evidence="3" type="ORF">C8Q71DRAFT_721946</name>
</gene>
<accession>A0ABQ8KP82</accession>
<comment type="caution">
    <text evidence="3">The sequence shown here is derived from an EMBL/GenBank/DDBJ whole genome shotgun (WGS) entry which is preliminary data.</text>
</comment>
<feature type="domain" description="DUF6589" evidence="2">
    <location>
        <begin position="373"/>
        <end position="469"/>
    </location>
</feature>
<reference evidence="3 4" key="1">
    <citation type="journal article" date="2021" name="Environ. Microbiol.">
        <title>Gene family expansions and transcriptome signatures uncover fungal adaptations to wood decay.</title>
        <authorList>
            <person name="Hage H."/>
            <person name="Miyauchi S."/>
            <person name="Viragh M."/>
            <person name="Drula E."/>
            <person name="Min B."/>
            <person name="Chaduli D."/>
            <person name="Navarro D."/>
            <person name="Favel A."/>
            <person name="Norest M."/>
            <person name="Lesage-Meessen L."/>
            <person name="Balint B."/>
            <person name="Merenyi Z."/>
            <person name="de Eugenio L."/>
            <person name="Morin E."/>
            <person name="Martinez A.T."/>
            <person name="Baldrian P."/>
            <person name="Stursova M."/>
            <person name="Martinez M.J."/>
            <person name="Novotny C."/>
            <person name="Magnuson J.K."/>
            <person name="Spatafora J.W."/>
            <person name="Maurice S."/>
            <person name="Pangilinan J."/>
            <person name="Andreopoulos W."/>
            <person name="LaButti K."/>
            <person name="Hundley H."/>
            <person name="Na H."/>
            <person name="Kuo A."/>
            <person name="Barry K."/>
            <person name="Lipzen A."/>
            <person name="Henrissat B."/>
            <person name="Riley R."/>
            <person name="Ahrendt S."/>
            <person name="Nagy L.G."/>
            <person name="Grigoriev I.V."/>
            <person name="Martin F."/>
            <person name="Rosso M.N."/>
        </authorList>
    </citation>
    <scope>NUCLEOTIDE SEQUENCE [LARGE SCALE GENOMIC DNA]</scope>
    <source>
        <strain evidence="3 4">CIRM-BRFM 1785</strain>
    </source>
</reference>
<dbReference type="Proteomes" id="UP000814176">
    <property type="component" value="Unassembled WGS sequence"/>
</dbReference>
<organism evidence="3 4">
    <name type="scientific">Rhodofomes roseus</name>
    <dbReference type="NCBI Taxonomy" id="34475"/>
    <lineage>
        <taxon>Eukaryota</taxon>
        <taxon>Fungi</taxon>
        <taxon>Dikarya</taxon>
        <taxon>Basidiomycota</taxon>
        <taxon>Agaricomycotina</taxon>
        <taxon>Agaricomycetes</taxon>
        <taxon>Polyporales</taxon>
        <taxon>Rhodofomes</taxon>
    </lineage>
</organism>
<dbReference type="GeneID" id="72002226"/>